<evidence type="ECO:0000256" key="1">
    <source>
        <dbReference type="SAM" id="MobiDB-lite"/>
    </source>
</evidence>
<feature type="compositionally biased region" description="Polar residues" evidence="1">
    <location>
        <begin position="391"/>
        <end position="401"/>
    </location>
</feature>
<dbReference type="AlphaFoldDB" id="S8AN00"/>
<evidence type="ECO:0000313" key="3">
    <source>
        <dbReference type="Proteomes" id="UP000015100"/>
    </source>
</evidence>
<dbReference type="EMBL" id="AQGS01000055">
    <property type="protein sequence ID" value="EPS44244.1"/>
    <property type="molecule type" value="Genomic_DNA"/>
</dbReference>
<dbReference type="HOGENOM" id="CLU_563841_0_0_1"/>
<feature type="region of interest" description="Disordered" evidence="1">
    <location>
        <begin position="177"/>
        <end position="216"/>
    </location>
</feature>
<gene>
    <name evidence="2" type="ORF">H072_1766</name>
</gene>
<keyword evidence="3" id="KW-1185">Reference proteome</keyword>
<comment type="caution">
    <text evidence="2">The sequence shown here is derived from an EMBL/GenBank/DDBJ whole genome shotgun (WGS) entry which is preliminary data.</text>
</comment>
<evidence type="ECO:0000313" key="2">
    <source>
        <dbReference type="EMBL" id="EPS44244.1"/>
    </source>
</evidence>
<name>S8AN00_DACHA</name>
<proteinExistence type="predicted"/>
<feature type="region of interest" description="Disordered" evidence="1">
    <location>
        <begin position="389"/>
        <end position="443"/>
    </location>
</feature>
<feature type="compositionally biased region" description="Basic residues" evidence="1">
    <location>
        <begin position="417"/>
        <end position="426"/>
    </location>
</feature>
<sequence length="484" mass="53933">MGPPHAPFSTGRMIGKIREKTDKLAIVDVFKTGKDKTIRNVRGIHGEAERRLQHLGRETEEKFSGAIHGLGGAVVNLGRGIQERGRRNVDKPQEPPSDAVEIADVSYQVENDVEDLAAESAYTNQGSFFDGVEPENCWDQEAMSYDIRQAGLAGGLNFGNVTNGGLTFEEAFAYEQSESSSSIDPGDLERTYSTDGSLGLGDDIDNQGNPTPALMGYLSPVNEPPPQLQEEKPQFSTNMENPYLNRRFLNAAWAALKKLRNAANQECASPQLREFVGLLGDLDSVIRLGLESLRLILDGKTPSRLSEVYCFLHVAYAISRAKKTGPDEDLPSEAFRKDLQIFRRCLSSVSDVETGLSDQDIFDEIVEVMWKELQEGLEYINSMLKKKYSSDSKGLSPQPSLRSLERRSKTGPLQQKQLHHVSKTYRRSPSSSPLFKKRSNPSFPGNHSTSVLHYLKVTVEDVKNTTIFKELICVFYEIGSFRFL</sequence>
<dbReference type="STRING" id="1284197.S8AN00"/>
<dbReference type="Proteomes" id="UP000015100">
    <property type="component" value="Unassembled WGS sequence"/>
</dbReference>
<reference evidence="2 3" key="1">
    <citation type="journal article" date="2013" name="PLoS Genet.">
        <title>Genomic mechanisms accounting for the adaptation to parasitism in nematode-trapping fungi.</title>
        <authorList>
            <person name="Meerupati T."/>
            <person name="Andersson K.M."/>
            <person name="Friman E."/>
            <person name="Kumar D."/>
            <person name="Tunlid A."/>
            <person name="Ahren D."/>
        </authorList>
    </citation>
    <scope>NUCLEOTIDE SEQUENCE [LARGE SCALE GENOMIC DNA]</scope>
    <source>
        <strain evidence="2 3">CBS 200.50</strain>
    </source>
</reference>
<protein>
    <submittedName>
        <fullName evidence="2">Uncharacterized protein</fullName>
    </submittedName>
</protein>
<dbReference type="OrthoDB" id="5366163at2759"/>
<organism evidence="2 3">
    <name type="scientific">Dactylellina haptotyla (strain CBS 200.50)</name>
    <name type="common">Nematode-trapping fungus</name>
    <name type="synonym">Monacrosporium haptotylum</name>
    <dbReference type="NCBI Taxonomy" id="1284197"/>
    <lineage>
        <taxon>Eukaryota</taxon>
        <taxon>Fungi</taxon>
        <taxon>Dikarya</taxon>
        <taxon>Ascomycota</taxon>
        <taxon>Pezizomycotina</taxon>
        <taxon>Orbiliomycetes</taxon>
        <taxon>Orbiliales</taxon>
        <taxon>Orbiliaceae</taxon>
        <taxon>Dactylellina</taxon>
    </lineage>
</organism>
<reference evidence="3" key="2">
    <citation type="submission" date="2013-04" db="EMBL/GenBank/DDBJ databases">
        <title>Genomic mechanisms accounting for the adaptation to parasitism in nematode-trapping fungi.</title>
        <authorList>
            <person name="Ahren D.G."/>
        </authorList>
    </citation>
    <scope>NUCLEOTIDE SEQUENCE [LARGE SCALE GENOMIC DNA]</scope>
    <source>
        <strain evidence="3">CBS 200.50</strain>
    </source>
</reference>
<accession>S8AN00</accession>